<keyword evidence="3" id="KW-0963">Cytoplasm</keyword>
<evidence type="ECO:0000313" key="11">
    <source>
        <dbReference type="Proteomes" id="UP000271241"/>
    </source>
</evidence>
<dbReference type="AlphaFoldDB" id="A0A4P9XM60"/>
<dbReference type="Gene3D" id="3.10.20.90">
    <property type="entry name" value="Phosphatidylinositol 3-kinase Catalytic Subunit, Chain A, domain 1"/>
    <property type="match status" value="1"/>
</dbReference>
<dbReference type="SUPFAM" id="SSF52058">
    <property type="entry name" value="L domain-like"/>
    <property type="match status" value="1"/>
</dbReference>
<dbReference type="Proteomes" id="UP000271241">
    <property type="component" value="Unassembled WGS sequence"/>
</dbReference>
<dbReference type="Pfam" id="PF01302">
    <property type="entry name" value="CAP_GLY"/>
    <property type="match status" value="1"/>
</dbReference>
<evidence type="ECO:0000256" key="1">
    <source>
        <dbReference type="ARBA" id="ARBA00004496"/>
    </source>
</evidence>
<name>A0A4P9XM60_9FUNG</name>
<feature type="domain" description="CAP-Gly" evidence="9">
    <location>
        <begin position="39"/>
        <end position="83"/>
    </location>
</feature>
<keyword evidence="5" id="KW-0677">Repeat</keyword>
<comment type="subcellular location">
    <subcellularLocation>
        <location evidence="1">Cytoplasm</location>
    </subcellularLocation>
</comment>
<gene>
    <name evidence="10" type="ORF">THASP1DRAFT_31841</name>
</gene>
<dbReference type="InterPro" id="IPR000938">
    <property type="entry name" value="CAP-Gly_domain"/>
</dbReference>
<dbReference type="PANTHER" id="PTHR18849">
    <property type="entry name" value="LEUCINE RICH REPEAT PROTEIN"/>
    <property type="match status" value="1"/>
</dbReference>
<evidence type="ECO:0000256" key="4">
    <source>
        <dbReference type="ARBA" id="ARBA00022614"/>
    </source>
</evidence>
<evidence type="ECO:0000256" key="3">
    <source>
        <dbReference type="ARBA" id="ARBA00022490"/>
    </source>
</evidence>
<dbReference type="InterPro" id="IPR032675">
    <property type="entry name" value="LRR_dom_sf"/>
</dbReference>
<keyword evidence="4" id="KW-0433">Leucine-rich repeat</keyword>
<dbReference type="PROSITE" id="PS51450">
    <property type="entry name" value="LRR"/>
    <property type="match status" value="1"/>
</dbReference>
<keyword evidence="11" id="KW-1185">Reference proteome</keyword>
<dbReference type="Gene3D" id="2.30.30.190">
    <property type="entry name" value="CAP Gly-rich-like domain"/>
    <property type="match status" value="1"/>
</dbReference>
<dbReference type="EMBL" id="KZ992904">
    <property type="protein sequence ID" value="RKP06340.1"/>
    <property type="molecule type" value="Genomic_DNA"/>
</dbReference>
<keyword evidence="6" id="KW-0143">Chaperone</keyword>
<dbReference type="SUPFAM" id="SSF54236">
    <property type="entry name" value="Ubiquitin-like"/>
    <property type="match status" value="1"/>
</dbReference>
<dbReference type="PANTHER" id="PTHR18849:SF0">
    <property type="entry name" value="CILIA- AND FLAGELLA-ASSOCIATED PROTEIN 410-RELATED"/>
    <property type="match status" value="1"/>
</dbReference>
<dbReference type="Gene3D" id="3.80.10.10">
    <property type="entry name" value="Ribonuclease Inhibitor"/>
    <property type="match status" value="3"/>
</dbReference>
<dbReference type="SMART" id="SM01052">
    <property type="entry name" value="CAP_GLY"/>
    <property type="match status" value="1"/>
</dbReference>
<dbReference type="OrthoDB" id="5273213at2759"/>
<dbReference type="InterPro" id="IPR029071">
    <property type="entry name" value="Ubiquitin-like_domsf"/>
</dbReference>
<dbReference type="GO" id="GO:0007010">
    <property type="term" value="P:cytoskeleton organization"/>
    <property type="evidence" value="ECO:0007669"/>
    <property type="project" value="TreeGrafter"/>
</dbReference>
<evidence type="ECO:0000256" key="7">
    <source>
        <dbReference type="ARBA" id="ARBA00026055"/>
    </source>
</evidence>
<sequence length="528" mass="58899">MSNPEPTSGQATHTSTEWPAVGQRVSTEDCRQGTVRYRGTVDGTADEWVGVEWDNPAWGKHSGELHGRVYFSCRTPNSGSFVRSSKLMPPRSFLQALRARYTDFGIAKHDLQLSLGGDSKVVVETVGWDKLNREQSQLDRLRVAGLIRQGILFADAPGEIAETAPAIVDLDLSENLFTSWEVIVDICRELKHLEQLELNTNRLDPLPPVPQFSDAFANLRVLSLSNTDISWSEACRLGPSVPRLTTFSLGSNSLTQLDVEPSVAAEAFPHLTNLSLDNNALSDWQQLESLSQLPCLQQLNLRANYFVEITAPTSGFKQLTSLNISKNRVATVYSVDQLDAYPALDALTIHGNPALDASGTEQARVMVIARVGRIKTLNGSEIERKEREDSEMYYLSHFVAGFANADEEERQSKYPRYRELCQKYGTPAVSQTSKETVLDDHVTVTLRDAMRGPTLKSAKHRILGTSTIRSLKNILQRSLRVPAHKQELYCVTKASDKDELLWIPMDHDLREVNYYNVQRGDELAVVAS</sequence>
<dbReference type="STRING" id="78915.A0A4P9XM60"/>
<dbReference type="PROSITE" id="PS50245">
    <property type="entry name" value="CAP_GLY_2"/>
    <property type="match status" value="1"/>
</dbReference>
<proteinExistence type="inferred from homology"/>
<evidence type="ECO:0000313" key="10">
    <source>
        <dbReference type="EMBL" id="RKP06340.1"/>
    </source>
</evidence>
<dbReference type="SUPFAM" id="SSF74924">
    <property type="entry name" value="Cap-Gly domain"/>
    <property type="match status" value="1"/>
</dbReference>
<evidence type="ECO:0000256" key="8">
    <source>
        <dbReference type="SAM" id="MobiDB-lite"/>
    </source>
</evidence>
<evidence type="ECO:0000259" key="9">
    <source>
        <dbReference type="PROSITE" id="PS50245"/>
    </source>
</evidence>
<organism evidence="10 11">
    <name type="scientific">Thamnocephalis sphaerospora</name>
    <dbReference type="NCBI Taxonomy" id="78915"/>
    <lineage>
        <taxon>Eukaryota</taxon>
        <taxon>Fungi</taxon>
        <taxon>Fungi incertae sedis</taxon>
        <taxon>Zoopagomycota</taxon>
        <taxon>Zoopagomycotina</taxon>
        <taxon>Zoopagomycetes</taxon>
        <taxon>Zoopagales</taxon>
        <taxon>Sigmoideomycetaceae</taxon>
        <taxon>Thamnocephalis</taxon>
    </lineage>
</organism>
<reference evidence="11" key="1">
    <citation type="journal article" date="2018" name="Nat. Microbiol.">
        <title>Leveraging single-cell genomics to expand the fungal tree of life.</title>
        <authorList>
            <person name="Ahrendt S.R."/>
            <person name="Quandt C.A."/>
            <person name="Ciobanu D."/>
            <person name="Clum A."/>
            <person name="Salamov A."/>
            <person name="Andreopoulos B."/>
            <person name="Cheng J.F."/>
            <person name="Woyke T."/>
            <person name="Pelin A."/>
            <person name="Henrissat B."/>
            <person name="Reynolds N.K."/>
            <person name="Benny G.L."/>
            <person name="Smith M.E."/>
            <person name="James T.Y."/>
            <person name="Grigoriev I.V."/>
        </authorList>
    </citation>
    <scope>NUCLEOTIDE SEQUENCE [LARGE SCALE GENOMIC DNA]</scope>
    <source>
        <strain evidence="11">RSA 1356</strain>
    </source>
</reference>
<evidence type="ECO:0000256" key="6">
    <source>
        <dbReference type="ARBA" id="ARBA00023186"/>
    </source>
</evidence>
<comment type="similarity">
    <text evidence="2">Belongs to the TBCE family.</text>
</comment>
<feature type="region of interest" description="Disordered" evidence="8">
    <location>
        <begin position="1"/>
        <end position="29"/>
    </location>
</feature>
<dbReference type="FunFam" id="2.30.30.190:FF:000016">
    <property type="entry name" value="Tubulin-folding cofactor E"/>
    <property type="match status" value="1"/>
</dbReference>
<comment type="subunit">
    <text evidence="7">Supercomplex made of cofactors A to E. Cofactors A and D function by capturing and stabilizing tubulin in a quasi-native conformation. Cofactor E binds to the cofactor D-tubulin complex; interaction with cofactor C then causes the release of tubulin polypeptides that are committed to the native state.</text>
</comment>
<dbReference type="GO" id="GO:0005737">
    <property type="term" value="C:cytoplasm"/>
    <property type="evidence" value="ECO:0007669"/>
    <property type="project" value="UniProtKB-SubCell"/>
</dbReference>
<evidence type="ECO:0000256" key="2">
    <source>
        <dbReference type="ARBA" id="ARBA00006286"/>
    </source>
</evidence>
<dbReference type="InterPro" id="IPR001611">
    <property type="entry name" value="Leu-rich_rpt"/>
</dbReference>
<protein>
    <recommendedName>
        <fullName evidence="9">CAP-Gly domain-containing protein</fullName>
    </recommendedName>
</protein>
<accession>A0A4P9XM60</accession>
<dbReference type="InterPro" id="IPR036859">
    <property type="entry name" value="CAP-Gly_dom_sf"/>
</dbReference>
<evidence type="ECO:0000256" key="5">
    <source>
        <dbReference type="ARBA" id="ARBA00022737"/>
    </source>
</evidence>
<feature type="compositionally biased region" description="Polar residues" evidence="8">
    <location>
        <begin position="1"/>
        <end position="17"/>
    </location>
</feature>